<comment type="subcellular location">
    <subcellularLocation>
        <location evidence="1">Membrane</location>
        <topology evidence="1">Multi-pass membrane protein</topology>
    </subcellularLocation>
</comment>
<evidence type="ECO:0000256" key="2">
    <source>
        <dbReference type="ARBA" id="ARBA00010199"/>
    </source>
</evidence>
<keyword evidence="3 6" id="KW-0812">Transmembrane</keyword>
<keyword evidence="5 6" id="KW-0472">Membrane</keyword>
<evidence type="ECO:0000256" key="1">
    <source>
        <dbReference type="ARBA" id="ARBA00004141"/>
    </source>
</evidence>
<proteinExistence type="inferred from homology"/>
<dbReference type="PANTHER" id="PTHR42893">
    <property type="entry name" value="PROTEIN DETOXIFICATION 44, CHLOROPLASTIC-RELATED"/>
    <property type="match status" value="1"/>
</dbReference>
<evidence type="ECO:0000256" key="4">
    <source>
        <dbReference type="ARBA" id="ARBA00022989"/>
    </source>
</evidence>
<dbReference type="InterPro" id="IPR002528">
    <property type="entry name" value="MATE_fam"/>
</dbReference>
<evidence type="ECO:0000256" key="6">
    <source>
        <dbReference type="SAM" id="Phobius"/>
    </source>
</evidence>
<keyword evidence="4 6" id="KW-1133">Transmembrane helix</keyword>
<evidence type="ECO:0000256" key="3">
    <source>
        <dbReference type="ARBA" id="ARBA00022692"/>
    </source>
</evidence>
<sequence>MAELSLSLAPFTSQPPKMPFKILHSPSSSITPQIHNHKFLNPLSHSCPSFPFTPTIRFPSSSSPSSVVVCSPITRRFAVPHEDHEREVSNLEIEDQIDDGVQGNEQLLGTGIDELGSIGLLNQMKEIVTFTGPAIGLWICGPLMSLIDTAVIGQGSAIELAALGPATVLCDYTSYVFMFLSIATSNMVATALAKQDKNEVQHHISVLLFVGLMSGFLMLLVTKLLGLVALTGKKLLHHCLVK</sequence>
<accession>A0ABP0Z134</accession>
<reference evidence="7 8" key="1">
    <citation type="submission" date="2024-03" db="EMBL/GenBank/DDBJ databases">
        <authorList>
            <person name="Gkanogiannis A."/>
            <person name="Becerra Lopez-Lavalle L."/>
        </authorList>
    </citation>
    <scope>NUCLEOTIDE SEQUENCE [LARGE SCALE GENOMIC DNA]</scope>
</reference>
<dbReference type="PANTHER" id="PTHR42893:SF9">
    <property type="entry name" value="PROTEIN DETOXIFICATION 46, CHLOROPLASTIC"/>
    <property type="match status" value="1"/>
</dbReference>
<gene>
    <name evidence="7" type="ORF">CITCOLO1_LOCUS18838</name>
</gene>
<evidence type="ECO:0000256" key="5">
    <source>
        <dbReference type="ARBA" id="ARBA00023136"/>
    </source>
</evidence>
<feature type="transmembrane region" description="Helical" evidence="6">
    <location>
        <begin position="205"/>
        <end position="230"/>
    </location>
</feature>
<protein>
    <submittedName>
        <fullName evidence="7">Uncharacterized protein</fullName>
    </submittedName>
</protein>
<name>A0ABP0Z134_9ROSI</name>
<dbReference type="EMBL" id="OZ021741">
    <property type="protein sequence ID" value="CAK9326488.1"/>
    <property type="molecule type" value="Genomic_DNA"/>
</dbReference>
<feature type="transmembrane region" description="Helical" evidence="6">
    <location>
        <begin position="172"/>
        <end position="193"/>
    </location>
</feature>
<dbReference type="Pfam" id="PF01554">
    <property type="entry name" value="MatE"/>
    <property type="match status" value="1"/>
</dbReference>
<evidence type="ECO:0000313" key="8">
    <source>
        <dbReference type="Proteomes" id="UP001642487"/>
    </source>
</evidence>
<comment type="similarity">
    <text evidence="2">Belongs to the multi antimicrobial extrusion (MATE) (TC 2.A.66.1) family.</text>
</comment>
<evidence type="ECO:0000313" key="7">
    <source>
        <dbReference type="EMBL" id="CAK9326488.1"/>
    </source>
</evidence>
<dbReference type="Proteomes" id="UP001642487">
    <property type="component" value="Chromosome 7"/>
</dbReference>
<keyword evidence="8" id="KW-1185">Reference proteome</keyword>
<organism evidence="7 8">
    <name type="scientific">Citrullus colocynthis</name>
    <name type="common">colocynth</name>
    <dbReference type="NCBI Taxonomy" id="252529"/>
    <lineage>
        <taxon>Eukaryota</taxon>
        <taxon>Viridiplantae</taxon>
        <taxon>Streptophyta</taxon>
        <taxon>Embryophyta</taxon>
        <taxon>Tracheophyta</taxon>
        <taxon>Spermatophyta</taxon>
        <taxon>Magnoliopsida</taxon>
        <taxon>eudicotyledons</taxon>
        <taxon>Gunneridae</taxon>
        <taxon>Pentapetalae</taxon>
        <taxon>rosids</taxon>
        <taxon>fabids</taxon>
        <taxon>Cucurbitales</taxon>
        <taxon>Cucurbitaceae</taxon>
        <taxon>Benincaseae</taxon>
        <taxon>Citrullus</taxon>
    </lineage>
</organism>
<dbReference type="InterPro" id="IPR044644">
    <property type="entry name" value="DinF-like"/>
</dbReference>